<evidence type="ECO:0000313" key="2">
    <source>
        <dbReference type="Proteomes" id="UP000504724"/>
    </source>
</evidence>
<dbReference type="KEGG" id="txa:HQN79_04635"/>
<reference evidence="1 2" key="1">
    <citation type="submission" date="2020-05" db="EMBL/GenBank/DDBJ databases">
        <title>Thiomicrorhabdus sediminis sp.nov. and Thiomicrorhabdus xiamenensis sp.nov., novel sulfur-oxidizing bacteria isolated from coastal sediment.</title>
        <authorList>
            <person name="Liu X."/>
        </authorList>
    </citation>
    <scope>NUCLEOTIDE SEQUENCE [LARGE SCALE GENOMIC DNA]</scope>
    <source>
        <strain evidence="1 2">G2</strain>
    </source>
</reference>
<dbReference type="SUPFAM" id="SSF55073">
    <property type="entry name" value="Nucleotide cyclase"/>
    <property type="match status" value="1"/>
</dbReference>
<evidence type="ECO:0000313" key="1">
    <source>
        <dbReference type="EMBL" id="QKI88904.1"/>
    </source>
</evidence>
<name>A0A7D4SYA3_9GAMM</name>
<dbReference type="Gene3D" id="3.30.70.1230">
    <property type="entry name" value="Nucleotide cyclase"/>
    <property type="match status" value="1"/>
</dbReference>
<dbReference type="InterPro" id="IPR029787">
    <property type="entry name" value="Nucleotide_cyclase"/>
</dbReference>
<dbReference type="RefSeq" id="WP_173284540.1">
    <property type="nucleotide sequence ID" value="NZ_CP054020.1"/>
</dbReference>
<sequence>MYEDRVIAFIDILGFGSLVESSADDFVIVQSLVDALNQLQPDKIQKQAFGSINYELIPKENIVEVEEVFDRIAELMLKQHPIEVSYFSDSIVLSALSSDILATQNMLELIAKINIILWEKHSLLLRGGITFGKLLHLKNGPMFGPAMNRAYYLESQEAIYPRILIDSEFLDAYRKNESFNILEPLFGHDDDTGYKYISLGSSYKYILNHSFIAGSMPPITYEYSENFSNTSQKLKAILENIKGQPFEEKYIWLISDVCKQLEMTDLSRYKSEK</sequence>
<dbReference type="AlphaFoldDB" id="A0A7D4SYA3"/>
<accession>A0A7D4SYA3</accession>
<proteinExistence type="predicted"/>
<keyword evidence="2" id="KW-1185">Reference proteome</keyword>
<protein>
    <recommendedName>
        <fullName evidence="3">Guanylate cyclase domain-containing protein</fullName>
    </recommendedName>
</protein>
<dbReference type="Proteomes" id="UP000504724">
    <property type="component" value="Chromosome"/>
</dbReference>
<dbReference type="EMBL" id="CP054020">
    <property type="protein sequence ID" value="QKI88904.1"/>
    <property type="molecule type" value="Genomic_DNA"/>
</dbReference>
<evidence type="ECO:0008006" key="3">
    <source>
        <dbReference type="Google" id="ProtNLM"/>
    </source>
</evidence>
<gene>
    <name evidence="1" type="ORF">HQN79_04635</name>
</gene>
<organism evidence="1 2">
    <name type="scientific">Thiomicrorhabdus xiamenensis</name>
    <dbReference type="NCBI Taxonomy" id="2739063"/>
    <lineage>
        <taxon>Bacteria</taxon>
        <taxon>Pseudomonadati</taxon>
        <taxon>Pseudomonadota</taxon>
        <taxon>Gammaproteobacteria</taxon>
        <taxon>Thiotrichales</taxon>
        <taxon>Piscirickettsiaceae</taxon>
        <taxon>Thiomicrorhabdus</taxon>
    </lineage>
</organism>